<dbReference type="SUPFAM" id="SSF56672">
    <property type="entry name" value="DNA/RNA polymerases"/>
    <property type="match status" value="1"/>
</dbReference>
<dbReference type="Gene3D" id="3.10.10.10">
    <property type="entry name" value="HIV Type 1 Reverse Transcriptase, subunit A, domain 1"/>
    <property type="match status" value="1"/>
</dbReference>
<dbReference type="PANTHER" id="PTHR24559">
    <property type="entry name" value="TRANSPOSON TY3-I GAG-POL POLYPROTEIN"/>
    <property type="match status" value="1"/>
</dbReference>
<evidence type="ECO:0000313" key="2">
    <source>
        <dbReference type="Proteomes" id="UP000288805"/>
    </source>
</evidence>
<dbReference type="InterPro" id="IPR043502">
    <property type="entry name" value="DNA/RNA_pol_sf"/>
</dbReference>
<dbReference type="Gene3D" id="3.30.70.270">
    <property type="match status" value="1"/>
</dbReference>
<organism evidence="1 2">
    <name type="scientific">Vitis vinifera</name>
    <name type="common">Grape</name>
    <dbReference type="NCBI Taxonomy" id="29760"/>
    <lineage>
        <taxon>Eukaryota</taxon>
        <taxon>Viridiplantae</taxon>
        <taxon>Streptophyta</taxon>
        <taxon>Embryophyta</taxon>
        <taxon>Tracheophyta</taxon>
        <taxon>Spermatophyta</taxon>
        <taxon>Magnoliopsida</taxon>
        <taxon>eudicotyledons</taxon>
        <taxon>Gunneridae</taxon>
        <taxon>Pentapetalae</taxon>
        <taxon>rosids</taxon>
        <taxon>Vitales</taxon>
        <taxon>Vitaceae</taxon>
        <taxon>Viteae</taxon>
        <taxon>Vitis</taxon>
    </lineage>
</organism>
<protein>
    <recommendedName>
        <fullName evidence="3">Transposon Ty3-I Gag-Pol polyprotein</fullName>
    </recommendedName>
</protein>
<comment type="caution">
    <text evidence="1">The sequence shown here is derived from an EMBL/GenBank/DDBJ whole genome shotgun (WGS) entry which is preliminary data.</text>
</comment>
<gene>
    <name evidence="1" type="ORF">CK203_058220</name>
</gene>
<dbReference type="InterPro" id="IPR043128">
    <property type="entry name" value="Rev_trsase/Diguanyl_cyclase"/>
</dbReference>
<dbReference type="PANTHER" id="PTHR24559:SF457">
    <property type="entry name" value="RNA-DIRECTED DNA POLYMERASE HOMOLOG"/>
    <property type="match status" value="1"/>
</dbReference>
<dbReference type="AlphaFoldDB" id="A0A438H592"/>
<proteinExistence type="predicted"/>
<sequence length="840" mass="96173">MPTPTSNDTHAHVDRLEPRLRHIRTLDRGVTWDDFDGSPVANLPAKFRMSDIERYTGIGCPRIHLRFYSTVMRAQGFDESQMIMFFPMSLSGATHRELEALRQIPYESVTLFISFWREKILDFYDVEKGISRRLWLESFPTDPKGKKPSGGQHSDVGAISTFKLRPPRYRQSFPYTFRARSPYTPYPQYQYRSLIRLQAYDQTYLYFAFLQPCYATQAIDRPPIAYSSPRASHTLVTFIPRPQRSGFDELGVTKCHREPTTNSFYSCSTTISQGCPFIDIDRDDFIHMMSWEDHAPDLIVLNVRLEVDGVTLGTSSIIPFSLILDRPPFQLIPIHDSFVGHCVFIPFVLMPEDTDEIVDQDVYMLQSTQAHISIWSLLVSSIAHRDALIRALSHIRVKSVISPDSLIHMLIVDRATCIVFSTDYLPLGSLDHTLPLYIIVAIAMVLGFGPSYFEPSTQFVRAYDNTQREILGTLTLELKIGLVVFSIVFQVKFIHEDIVVTIQFSGDISLSFELVLEISHSDDDLFFNGFTFDEVQIVTIEESLRDHDNDNMVSDEIAMMSLSQIVDTIQLDSFTPTATSEASTIEIFDIVQTRPISNLFNEDVSLTDDVLEGTVSSIVGIQKQLSVGFILVVEYPEWLANVIPIPMKDDKVRVCVDFIELNKAILKDNFPLLHIDMLVDNTVSYSLLSFMNGFLRYNQILMDPKDMAKTAFITKWDTYCYEFDDLGKERAIYYLSEMMLEYEMRYIWIERLYLALSIRESVVVDHLASLPVSDSGVIDDDFPNEGIATETSMPGWRMYVDGVANYLGYGIRILLISPYGDRISRFVHLAFPNRYPTMKK</sequence>
<name>A0A438H592_VITVI</name>
<evidence type="ECO:0008006" key="3">
    <source>
        <dbReference type="Google" id="ProtNLM"/>
    </source>
</evidence>
<dbReference type="Proteomes" id="UP000288805">
    <property type="component" value="Unassembled WGS sequence"/>
</dbReference>
<evidence type="ECO:0000313" key="1">
    <source>
        <dbReference type="EMBL" id="RVW79746.1"/>
    </source>
</evidence>
<dbReference type="EMBL" id="QGNW01000275">
    <property type="protein sequence ID" value="RVW79746.1"/>
    <property type="molecule type" value="Genomic_DNA"/>
</dbReference>
<dbReference type="InterPro" id="IPR053134">
    <property type="entry name" value="RNA-dir_DNA_polymerase"/>
</dbReference>
<accession>A0A438H592</accession>
<reference evidence="1 2" key="1">
    <citation type="journal article" date="2018" name="PLoS Genet.">
        <title>Population sequencing reveals clonal diversity and ancestral inbreeding in the grapevine cultivar Chardonnay.</title>
        <authorList>
            <person name="Roach M.J."/>
            <person name="Johnson D.L."/>
            <person name="Bohlmann J."/>
            <person name="van Vuuren H.J."/>
            <person name="Jones S.J."/>
            <person name="Pretorius I.S."/>
            <person name="Schmidt S.A."/>
            <person name="Borneman A.R."/>
        </authorList>
    </citation>
    <scope>NUCLEOTIDE SEQUENCE [LARGE SCALE GENOMIC DNA]</scope>
    <source>
        <strain evidence="2">cv. Chardonnay</strain>
        <tissue evidence="1">Leaf</tissue>
    </source>
</reference>